<gene>
    <name evidence="2" type="ORF">ABW22_09700</name>
</gene>
<comment type="caution">
    <text evidence="2">The sequence shown here is derived from an EMBL/GenBank/DDBJ whole genome shotgun (WGS) entry which is preliminary data.</text>
</comment>
<evidence type="ECO:0008006" key="4">
    <source>
        <dbReference type="Google" id="ProtNLM"/>
    </source>
</evidence>
<evidence type="ECO:0000313" key="2">
    <source>
        <dbReference type="EMBL" id="KVW95620.1"/>
    </source>
</evidence>
<dbReference type="Proteomes" id="UP000064243">
    <property type="component" value="Unassembled WGS sequence"/>
</dbReference>
<dbReference type="OrthoDB" id="9181920at2"/>
<dbReference type="STRING" id="1123392.GCA_000376425_02154"/>
<sequence length="65" mass="7501">MQAELDTLETKIRQVAELCHTLRQDNIALRQQLLTAQRDNKQLTTRLDAAKTRLQTLLDTLPEDV</sequence>
<reference evidence="2 3" key="1">
    <citation type="journal article" date="2015" name="Appl. Environ. Microbiol.">
        <title>Aerobic and Anaerobic Thiosulfate Oxidation by a Cold-Adapted, Subglacial Chemoautotroph.</title>
        <authorList>
            <person name="Harrold Z.R."/>
            <person name="Skidmore M.L."/>
            <person name="Hamilton T.L."/>
            <person name="Desch L."/>
            <person name="Amada K."/>
            <person name="van Gelder W."/>
            <person name="Glover K."/>
            <person name="Roden E.E."/>
            <person name="Boyd E.S."/>
        </authorList>
    </citation>
    <scope>NUCLEOTIDE SEQUENCE [LARGE SCALE GENOMIC DNA]</scope>
    <source>
        <strain evidence="2 3">RG</strain>
    </source>
</reference>
<keyword evidence="3" id="KW-1185">Reference proteome</keyword>
<evidence type="ECO:0000256" key="1">
    <source>
        <dbReference type="SAM" id="Coils"/>
    </source>
</evidence>
<dbReference type="AlphaFoldDB" id="A0A106BNA8"/>
<evidence type="ECO:0000313" key="3">
    <source>
        <dbReference type="Proteomes" id="UP000064243"/>
    </source>
</evidence>
<dbReference type="EMBL" id="LDUG01000025">
    <property type="protein sequence ID" value="KVW95620.1"/>
    <property type="molecule type" value="Genomic_DNA"/>
</dbReference>
<organism evidence="2 3">
    <name type="scientific">Thiobacillus denitrificans</name>
    <dbReference type="NCBI Taxonomy" id="36861"/>
    <lineage>
        <taxon>Bacteria</taxon>
        <taxon>Pseudomonadati</taxon>
        <taxon>Pseudomonadota</taxon>
        <taxon>Betaproteobacteria</taxon>
        <taxon>Nitrosomonadales</taxon>
        <taxon>Thiobacillaceae</taxon>
        <taxon>Thiobacillus</taxon>
    </lineage>
</organism>
<protein>
    <recommendedName>
        <fullName evidence="4">TIGR02449 family protein</fullName>
    </recommendedName>
</protein>
<name>A0A106BNA8_THIDE</name>
<proteinExistence type="predicted"/>
<keyword evidence="1" id="KW-0175">Coiled coil</keyword>
<dbReference type="PATRIC" id="fig|36861.3.peg.1599"/>
<feature type="coiled-coil region" evidence="1">
    <location>
        <begin position="5"/>
        <end position="60"/>
    </location>
</feature>
<accession>A0A106BNA8</accession>